<comment type="caution">
    <text evidence="3">The sequence shown here is derived from an EMBL/GenBank/DDBJ whole genome shotgun (WGS) entry which is preliminary data.</text>
</comment>
<dbReference type="InterPro" id="IPR001660">
    <property type="entry name" value="SAM"/>
</dbReference>
<feature type="compositionally biased region" description="Low complexity" evidence="1">
    <location>
        <begin position="485"/>
        <end position="507"/>
    </location>
</feature>
<organism evidence="3 4">
    <name type="scientific">Polyrhizophydium stewartii</name>
    <dbReference type="NCBI Taxonomy" id="2732419"/>
    <lineage>
        <taxon>Eukaryota</taxon>
        <taxon>Fungi</taxon>
        <taxon>Fungi incertae sedis</taxon>
        <taxon>Chytridiomycota</taxon>
        <taxon>Chytridiomycota incertae sedis</taxon>
        <taxon>Chytridiomycetes</taxon>
        <taxon>Rhizophydiales</taxon>
        <taxon>Rhizophydiales incertae sedis</taxon>
        <taxon>Polyrhizophydium</taxon>
    </lineage>
</organism>
<feature type="region of interest" description="Disordered" evidence="1">
    <location>
        <begin position="1"/>
        <end position="73"/>
    </location>
</feature>
<dbReference type="SUPFAM" id="SSF47769">
    <property type="entry name" value="SAM/Pointed domain"/>
    <property type="match status" value="1"/>
</dbReference>
<feature type="compositionally biased region" description="Polar residues" evidence="1">
    <location>
        <begin position="730"/>
        <end position="743"/>
    </location>
</feature>
<dbReference type="Gene3D" id="1.10.150.50">
    <property type="entry name" value="Transcription Factor, Ets-1"/>
    <property type="match status" value="1"/>
</dbReference>
<evidence type="ECO:0000256" key="1">
    <source>
        <dbReference type="SAM" id="MobiDB-lite"/>
    </source>
</evidence>
<dbReference type="SMART" id="SM00454">
    <property type="entry name" value="SAM"/>
    <property type="match status" value="1"/>
</dbReference>
<feature type="compositionally biased region" description="Pro residues" evidence="1">
    <location>
        <begin position="1"/>
        <end position="19"/>
    </location>
</feature>
<evidence type="ECO:0000259" key="2">
    <source>
        <dbReference type="PROSITE" id="PS50105"/>
    </source>
</evidence>
<feature type="region of interest" description="Disordered" evidence="1">
    <location>
        <begin position="388"/>
        <end position="424"/>
    </location>
</feature>
<evidence type="ECO:0000313" key="4">
    <source>
        <dbReference type="Proteomes" id="UP001527925"/>
    </source>
</evidence>
<name>A0ABR4N2S3_9FUNG</name>
<dbReference type="EMBL" id="JADGIZ020000042">
    <property type="protein sequence ID" value="KAL2913756.1"/>
    <property type="molecule type" value="Genomic_DNA"/>
</dbReference>
<feature type="compositionally biased region" description="Low complexity" evidence="1">
    <location>
        <begin position="60"/>
        <end position="73"/>
    </location>
</feature>
<proteinExistence type="predicted"/>
<feature type="compositionally biased region" description="Low complexity" evidence="1">
    <location>
        <begin position="171"/>
        <end position="203"/>
    </location>
</feature>
<feature type="compositionally biased region" description="Pro residues" evidence="1">
    <location>
        <begin position="406"/>
        <end position="415"/>
    </location>
</feature>
<dbReference type="PROSITE" id="PS50105">
    <property type="entry name" value="SAM_DOMAIN"/>
    <property type="match status" value="1"/>
</dbReference>
<dbReference type="Proteomes" id="UP001527925">
    <property type="component" value="Unassembled WGS sequence"/>
</dbReference>
<feature type="region of interest" description="Disordered" evidence="1">
    <location>
        <begin position="473"/>
        <end position="510"/>
    </location>
</feature>
<feature type="region of interest" description="Disordered" evidence="1">
    <location>
        <begin position="171"/>
        <end position="205"/>
    </location>
</feature>
<protein>
    <recommendedName>
        <fullName evidence="2">SAM domain-containing protein</fullName>
    </recommendedName>
</protein>
<dbReference type="InterPro" id="IPR013761">
    <property type="entry name" value="SAM/pointed_sf"/>
</dbReference>
<dbReference type="Pfam" id="PF07647">
    <property type="entry name" value="SAM_2"/>
    <property type="match status" value="1"/>
</dbReference>
<accession>A0ABR4N2S3</accession>
<feature type="region of interest" description="Disordered" evidence="1">
    <location>
        <begin position="637"/>
        <end position="747"/>
    </location>
</feature>
<feature type="compositionally biased region" description="Basic residues" evidence="1">
    <location>
        <begin position="713"/>
        <end position="727"/>
    </location>
</feature>
<sequence length="760" mass="78965">MTQQQPPPPPPPLRQPPAVPARSPALAALDPQPPPRQHGRHTHDQRPAVIDPHAEGLPGNQHEPAAAQAPAAAPAAAHNPLLAPGVHLDGGDPLLAAWDLPRVLRLLDANGLGQYAGTFVRNDLVGTRLVAVSYHSLKDMGISNVGDRTRIVQIAKRIARDDRRARIGAAAAEHSGAASVVSSAPGSAAGSAHSSAPGSPGPAFTHSLLVHAPQHQPAAAQITPMQLHQHLLQQQHLQQQQLQQQHLQQQQLQQKINQHVLANPQLQHPHQIQPQLAQVPLYAAPLPVQLVHQGQPPAAHPAGPLPDDRAPPLTLLSRPAGLRAAAATADDTASLASSSSASLHQLLASQPPAGAYAVHGSVPVAIPVYVVSHQPSQQPFHLLQQLQPPYQQPQPPEHPSLYQHQPIPPPIPPRRPSQASSSPGLAHIQLMDHGPALAHQISIGTLSTASSVAAAGIVPVYGHATPANSSGSVAYFLASGPPMQPQRQQQHQHPQHQQQQQQQQQQPAATLLHNSAVQTSQASLQYSPPLLPETLPGIHYYMQHPLPAAPHHPPASAAASAASVVSATGSTHGFAAGSAHGSPASHVAGAGAAIGAASAAVGSQQMHQAASQFPQQQMLQQLPAGRPAVGTPRTDALVRAQASADTSRAARSPVGNTSPRSSPRLAGASGVLPPSQPTTSQFAPLPPPEVSDSSPSSGTFPPPPLGQPATHTHAGHGHSHGHGHGHGRNPSLTSMTSVSSYASQHVGDSARCRLHDLSRI</sequence>
<feature type="compositionally biased region" description="Low complexity" evidence="1">
    <location>
        <begin position="690"/>
        <end position="699"/>
    </location>
</feature>
<keyword evidence="4" id="KW-1185">Reference proteome</keyword>
<feature type="domain" description="SAM" evidence="2">
    <location>
        <begin position="98"/>
        <end position="161"/>
    </location>
</feature>
<reference evidence="3 4" key="1">
    <citation type="submission" date="2023-09" db="EMBL/GenBank/DDBJ databases">
        <title>Pangenome analysis of Batrachochytrium dendrobatidis and related Chytrids.</title>
        <authorList>
            <person name="Yacoub M.N."/>
            <person name="Stajich J.E."/>
            <person name="James T.Y."/>
        </authorList>
    </citation>
    <scope>NUCLEOTIDE SEQUENCE [LARGE SCALE GENOMIC DNA]</scope>
    <source>
        <strain evidence="3 4">JEL0888</strain>
    </source>
</reference>
<evidence type="ECO:0000313" key="3">
    <source>
        <dbReference type="EMBL" id="KAL2913756.1"/>
    </source>
</evidence>
<gene>
    <name evidence="3" type="ORF">HK105_206772</name>
</gene>